<name>A0A2T3APA9_AMORE</name>
<evidence type="ECO:0000313" key="2">
    <source>
        <dbReference type="EMBL" id="PSS06765.1"/>
    </source>
</evidence>
<dbReference type="InParanoid" id="A0A2T3APA9"/>
<dbReference type="GeneID" id="36572186"/>
<organism evidence="2 3">
    <name type="scientific">Amorphotheca resinae ATCC 22711</name>
    <dbReference type="NCBI Taxonomy" id="857342"/>
    <lineage>
        <taxon>Eukaryota</taxon>
        <taxon>Fungi</taxon>
        <taxon>Dikarya</taxon>
        <taxon>Ascomycota</taxon>
        <taxon>Pezizomycotina</taxon>
        <taxon>Leotiomycetes</taxon>
        <taxon>Helotiales</taxon>
        <taxon>Amorphothecaceae</taxon>
        <taxon>Amorphotheca</taxon>
    </lineage>
</organism>
<reference evidence="2 3" key="1">
    <citation type="journal article" date="2018" name="New Phytol.">
        <title>Comparative genomics and transcriptomics depict ericoid mycorrhizal fungi as versatile saprotrophs and plant mutualists.</title>
        <authorList>
            <person name="Martino E."/>
            <person name="Morin E."/>
            <person name="Grelet G.A."/>
            <person name="Kuo A."/>
            <person name="Kohler A."/>
            <person name="Daghino S."/>
            <person name="Barry K.W."/>
            <person name="Cichocki N."/>
            <person name="Clum A."/>
            <person name="Dockter R.B."/>
            <person name="Hainaut M."/>
            <person name="Kuo R.C."/>
            <person name="LaButti K."/>
            <person name="Lindahl B.D."/>
            <person name="Lindquist E.A."/>
            <person name="Lipzen A."/>
            <person name="Khouja H.R."/>
            <person name="Magnuson J."/>
            <person name="Murat C."/>
            <person name="Ohm R.A."/>
            <person name="Singer S.W."/>
            <person name="Spatafora J.W."/>
            <person name="Wang M."/>
            <person name="Veneault-Fourrey C."/>
            <person name="Henrissat B."/>
            <person name="Grigoriev I.V."/>
            <person name="Martin F.M."/>
            <person name="Perotto S."/>
        </authorList>
    </citation>
    <scope>NUCLEOTIDE SEQUENCE [LARGE SCALE GENOMIC DNA]</scope>
    <source>
        <strain evidence="2 3">ATCC 22711</strain>
    </source>
</reference>
<sequence length="75" mass="8590">MISACHNRQSAGDRGSTPRQRVLLLSSRPWAVVQILIFLFPFYLLLHFFRGVLFIRKGFVERACHQASSDSQRGV</sequence>
<gene>
    <name evidence="2" type="ORF">M430DRAFT_195691</name>
</gene>
<evidence type="ECO:0000256" key="1">
    <source>
        <dbReference type="SAM" id="Phobius"/>
    </source>
</evidence>
<keyword evidence="3" id="KW-1185">Reference proteome</keyword>
<dbReference type="EMBL" id="KZ679020">
    <property type="protein sequence ID" value="PSS06765.1"/>
    <property type="molecule type" value="Genomic_DNA"/>
</dbReference>
<protein>
    <submittedName>
        <fullName evidence="2">Uncharacterized protein</fullName>
    </submittedName>
</protein>
<dbReference type="Proteomes" id="UP000241818">
    <property type="component" value="Unassembled WGS sequence"/>
</dbReference>
<evidence type="ECO:0000313" key="3">
    <source>
        <dbReference type="Proteomes" id="UP000241818"/>
    </source>
</evidence>
<keyword evidence="1" id="KW-1133">Transmembrane helix</keyword>
<feature type="transmembrane region" description="Helical" evidence="1">
    <location>
        <begin position="30"/>
        <end position="49"/>
    </location>
</feature>
<accession>A0A2T3APA9</accession>
<dbReference type="AlphaFoldDB" id="A0A2T3APA9"/>
<dbReference type="RefSeq" id="XP_024716495.1">
    <property type="nucleotide sequence ID" value="XM_024864105.1"/>
</dbReference>
<keyword evidence="1" id="KW-0812">Transmembrane</keyword>
<proteinExistence type="predicted"/>
<keyword evidence="1" id="KW-0472">Membrane</keyword>